<dbReference type="Proteomes" id="UP000756132">
    <property type="component" value="Chromosome 1"/>
</dbReference>
<sequence>MTSQARNPETRLLKIQKTVPAEQTLLLSNAHASKGEFVTSIVAGAVGEVVDRVTEGTGLEAGDEVVACLTQEQLEEVSSGANVRIASYAVCRKPSNISASQCADLVTQFLASAVLLDQAKVFSAQHLDSRPGDSALNPNNVALMMEESKTNVVVIQLLCHLFPGVDVFCHHKSEASPEDYAQALYFMLPLESGARASAHYPPNSKHDLAGYFRANAEHYTKSSNIGLAVDTAGMIDIKPEVREMIQGHLKCYREPESHERDPSKLLVTGEILKRFPSLVESEVIRPVALNNDIESY</sequence>
<proteinExistence type="predicted"/>
<keyword evidence="2" id="KW-1185">Reference proteome</keyword>
<name>A0A9Q8L6J7_PASFU</name>
<dbReference type="KEGG" id="ffu:CLAFUR5_00892"/>
<protein>
    <submittedName>
        <fullName evidence="1">Uncharacterized protein</fullName>
    </submittedName>
</protein>
<evidence type="ECO:0000313" key="2">
    <source>
        <dbReference type="Proteomes" id="UP000756132"/>
    </source>
</evidence>
<dbReference type="Gene3D" id="3.90.180.10">
    <property type="entry name" value="Medium-chain alcohol dehydrogenases, catalytic domain"/>
    <property type="match status" value="1"/>
</dbReference>
<dbReference type="GeneID" id="71980770"/>
<dbReference type="Gene3D" id="3.40.50.720">
    <property type="entry name" value="NAD(P)-binding Rossmann-like Domain"/>
    <property type="match status" value="1"/>
</dbReference>
<dbReference type="RefSeq" id="XP_047756151.1">
    <property type="nucleotide sequence ID" value="XM_047900040.1"/>
</dbReference>
<evidence type="ECO:0000313" key="1">
    <source>
        <dbReference type="EMBL" id="UJO11785.1"/>
    </source>
</evidence>
<dbReference type="EMBL" id="CP090163">
    <property type="protein sequence ID" value="UJO11785.1"/>
    <property type="molecule type" value="Genomic_DNA"/>
</dbReference>
<reference evidence="1" key="2">
    <citation type="journal article" date="2022" name="Microb. Genom.">
        <title>A chromosome-scale genome assembly of the tomato pathogen Cladosporium fulvum reveals a compartmentalized genome architecture and the presence of a dispensable chromosome.</title>
        <authorList>
            <person name="Zaccaron A.Z."/>
            <person name="Chen L.H."/>
            <person name="Samaras A."/>
            <person name="Stergiopoulos I."/>
        </authorList>
    </citation>
    <scope>NUCLEOTIDE SEQUENCE</scope>
    <source>
        <strain evidence="1">Race5_Kim</strain>
    </source>
</reference>
<dbReference type="AlphaFoldDB" id="A0A9Q8L6J7"/>
<gene>
    <name evidence="1" type="ORF">CLAFUR5_00892</name>
</gene>
<reference evidence="1" key="1">
    <citation type="submission" date="2021-12" db="EMBL/GenBank/DDBJ databases">
        <authorList>
            <person name="Zaccaron A."/>
            <person name="Stergiopoulos I."/>
        </authorList>
    </citation>
    <scope>NUCLEOTIDE SEQUENCE</scope>
    <source>
        <strain evidence="1">Race5_Kim</strain>
    </source>
</reference>
<accession>A0A9Q8L6J7</accession>
<organism evidence="1 2">
    <name type="scientific">Passalora fulva</name>
    <name type="common">Tomato leaf mold</name>
    <name type="synonym">Cladosporium fulvum</name>
    <dbReference type="NCBI Taxonomy" id="5499"/>
    <lineage>
        <taxon>Eukaryota</taxon>
        <taxon>Fungi</taxon>
        <taxon>Dikarya</taxon>
        <taxon>Ascomycota</taxon>
        <taxon>Pezizomycotina</taxon>
        <taxon>Dothideomycetes</taxon>
        <taxon>Dothideomycetidae</taxon>
        <taxon>Mycosphaerellales</taxon>
        <taxon>Mycosphaerellaceae</taxon>
        <taxon>Fulvia</taxon>
    </lineage>
</organism>